<keyword evidence="3" id="KW-1185">Reference proteome</keyword>
<organism evidence="2 3">
    <name type="scientific">Seiridium cardinale</name>
    <dbReference type="NCBI Taxonomy" id="138064"/>
    <lineage>
        <taxon>Eukaryota</taxon>
        <taxon>Fungi</taxon>
        <taxon>Dikarya</taxon>
        <taxon>Ascomycota</taxon>
        <taxon>Pezizomycotina</taxon>
        <taxon>Sordariomycetes</taxon>
        <taxon>Xylariomycetidae</taxon>
        <taxon>Amphisphaeriales</taxon>
        <taxon>Sporocadaceae</taxon>
        <taxon>Seiridium</taxon>
    </lineage>
</organism>
<protein>
    <submittedName>
        <fullName evidence="2">Uncharacterized protein</fullName>
    </submittedName>
</protein>
<accession>A0ABR2XQA8</accession>
<proteinExistence type="predicted"/>
<gene>
    <name evidence="2" type="ORF">SCAR479_07197</name>
</gene>
<evidence type="ECO:0000313" key="2">
    <source>
        <dbReference type="EMBL" id="KAK9775977.1"/>
    </source>
</evidence>
<keyword evidence="1" id="KW-0732">Signal</keyword>
<comment type="caution">
    <text evidence="2">The sequence shown here is derived from an EMBL/GenBank/DDBJ whole genome shotgun (WGS) entry which is preliminary data.</text>
</comment>
<dbReference type="EMBL" id="JARVKM010000030">
    <property type="protein sequence ID" value="KAK9775977.1"/>
    <property type="molecule type" value="Genomic_DNA"/>
</dbReference>
<reference evidence="2 3" key="1">
    <citation type="submission" date="2024-02" db="EMBL/GenBank/DDBJ databases">
        <title>First draft genome assembly of two strains of Seiridium cardinale.</title>
        <authorList>
            <person name="Emiliani G."/>
            <person name="Scali E."/>
        </authorList>
    </citation>
    <scope>NUCLEOTIDE SEQUENCE [LARGE SCALE GENOMIC DNA]</scope>
    <source>
        <strain evidence="2 3">BM-138-000479</strain>
    </source>
</reference>
<feature type="signal peptide" evidence="1">
    <location>
        <begin position="1"/>
        <end position="17"/>
    </location>
</feature>
<dbReference type="PANTHER" id="PTHR35605">
    <property type="entry name" value="ECP2 EFFECTOR PROTEIN DOMAIN-CONTAINING PROTEIN-RELATED"/>
    <property type="match status" value="1"/>
</dbReference>
<feature type="chain" id="PRO_5047011351" evidence="1">
    <location>
        <begin position="18"/>
        <end position="178"/>
    </location>
</feature>
<name>A0ABR2XQA8_9PEZI</name>
<dbReference type="PANTHER" id="PTHR35605:SF1">
    <property type="entry name" value="ECP2 EFFECTOR PROTEIN DOMAIN-CONTAINING PROTEIN-RELATED"/>
    <property type="match status" value="1"/>
</dbReference>
<sequence length="178" mass="20292">MKFWTLLMSTTVSRATALSRASFSASQNATPHGLHEVQQSIPELLPKEQRWIRQKRLPNERYHFVKCMAEDSDEVATCDPIKDGISYLTQDSKKNSIIDLDAGSCTRVSCSWNSEIQLCNQGNLHNKTSMEEIGKNAQEILDQCKQYLPEVPTYFVRGVLWDMGDTWDTQTYVGYDSC</sequence>
<dbReference type="Proteomes" id="UP001465668">
    <property type="component" value="Unassembled WGS sequence"/>
</dbReference>
<evidence type="ECO:0000256" key="1">
    <source>
        <dbReference type="SAM" id="SignalP"/>
    </source>
</evidence>
<evidence type="ECO:0000313" key="3">
    <source>
        <dbReference type="Proteomes" id="UP001465668"/>
    </source>
</evidence>